<dbReference type="Proteomes" id="UP000237000">
    <property type="component" value="Unassembled WGS sequence"/>
</dbReference>
<accession>A0A2P5FKH4</accession>
<sequence length="76" mass="8922">TSFHRCKLEVDQQHSYFSTNSYLLKLSYSLLPLQPIKARISNQISMHKPSTLLIKTDPKSSISHFLHHTRFQFDPH</sequence>
<protein>
    <submittedName>
        <fullName evidence="1">Uncharacterized protein</fullName>
    </submittedName>
</protein>
<feature type="non-terminal residue" evidence="1">
    <location>
        <position position="1"/>
    </location>
</feature>
<dbReference type="EMBL" id="JXTC01000025">
    <property type="protein sequence ID" value="PON98305.1"/>
    <property type="molecule type" value="Genomic_DNA"/>
</dbReference>
<reference evidence="2" key="1">
    <citation type="submission" date="2016-06" db="EMBL/GenBank/DDBJ databases">
        <title>Parallel loss of symbiosis genes in relatives of nitrogen-fixing non-legume Parasponia.</title>
        <authorList>
            <person name="Van Velzen R."/>
            <person name="Holmer R."/>
            <person name="Bu F."/>
            <person name="Rutten L."/>
            <person name="Van Zeijl A."/>
            <person name="Liu W."/>
            <person name="Santuari L."/>
            <person name="Cao Q."/>
            <person name="Sharma T."/>
            <person name="Shen D."/>
            <person name="Roswanjaya Y."/>
            <person name="Wardhani T."/>
            <person name="Kalhor M.S."/>
            <person name="Jansen J."/>
            <person name="Van den Hoogen J."/>
            <person name="Gungor B."/>
            <person name="Hartog M."/>
            <person name="Hontelez J."/>
            <person name="Verver J."/>
            <person name="Yang W.-C."/>
            <person name="Schijlen E."/>
            <person name="Repin R."/>
            <person name="Schilthuizen M."/>
            <person name="Schranz E."/>
            <person name="Heidstra R."/>
            <person name="Miyata K."/>
            <person name="Fedorova E."/>
            <person name="Kohlen W."/>
            <person name="Bisseling T."/>
            <person name="Smit S."/>
            <person name="Geurts R."/>
        </authorList>
    </citation>
    <scope>NUCLEOTIDE SEQUENCE [LARGE SCALE GENOMIC DNA]</scope>
    <source>
        <strain evidence="2">cv. RG33-2</strain>
    </source>
</reference>
<organism evidence="1 2">
    <name type="scientific">Trema orientale</name>
    <name type="common">Charcoal tree</name>
    <name type="synonym">Celtis orientalis</name>
    <dbReference type="NCBI Taxonomy" id="63057"/>
    <lineage>
        <taxon>Eukaryota</taxon>
        <taxon>Viridiplantae</taxon>
        <taxon>Streptophyta</taxon>
        <taxon>Embryophyta</taxon>
        <taxon>Tracheophyta</taxon>
        <taxon>Spermatophyta</taxon>
        <taxon>Magnoliopsida</taxon>
        <taxon>eudicotyledons</taxon>
        <taxon>Gunneridae</taxon>
        <taxon>Pentapetalae</taxon>
        <taxon>rosids</taxon>
        <taxon>fabids</taxon>
        <taxon>Rosales</taxon>
        <taxon>Cannabaceae</taxon>
        <taxon>Trema</taxon>
    </lineage>
</organism>
<gene>
    <name evidence="1" type="ORF">TorRG33x02_058800</name>
</gene>
<dbReference type="InParanoid" id="A0A2P5FKH4"/>
<name>A0A2P5FKH4_TREOI</name>
<proteinExistence type="predicted"/>
<dbReference type="AlphaFoldDB" id="A0A2P5FKH4"/>
<evidence type="ECO:0000313" key="1">
    <source>
        <dbReference type="EMBL" id="PON98305.1"/>
    </source>
</evidence>
<keyword evidence="2" id="KW-1185">Reference proteome</keyword>
<comment type="caution">
    <text evidence="1">The sequence shown here is derived from an EMBL/GenBank/DDBJ whole genome shotgun (WGS) entry which is preliminary data.</text>
</comment>
<evidence type="ECO:0000313" key="2">
    <source>
        <dbReference type="Proteomes" id="UP000237000"/>
    </source>
</evidence>